<organism evidence="1">
    <name type="scientific">Magallana gigas</name>
    <name type="common">Pacific oyster</name>
    <name type="synonym">Crassostrea gigas</name>
    <dbReference type="NCBI Taxonomy" id="29159"/>
    <lineage>
        <taxon>Eukaryota</taxon>
        <taxon>Metazoa</taxon>
        <taxon>Spiralia</taxon>
        <taxon>Lophotrochozoa</taxon>
        <taxon>Mollusca</taxon>
        <taxon>Bivalvia</taxon>
        <taxon>Autobranchia</taxon>
        <taxon>Pteriomorphia</taxon>
        <taxon>Ostreida</taxon>
        <taxon>Ostreoidea</taxon>
        <taxon>Ostreidae</taxon>
        <taxon>Magallana</taxon>
    </lineage>
</organism>
<sequence>MALKNSICVLIIIGLLVLTNAAEANFLCRFLIGGVTTGVTSLAGSPLLASAATGVVSSLADKICAGADLSKPDIRGLLTCKNDDEAHTVEWILPLYDMGRWDRDSEGQCGRDQSDTLFGFTNWHPDKPNLFDPMHV</sequence>
<dbReference type="AlphaFoldDB" id="K1QTC6"/>
<dbReference type="HOGENOM" id="CLU_1877445_0_0_1"/>
<protein>
    <submittedName>
        <fullName evidence="1">Uncharacterized protein</fullName>
    </submittedName>
</protein>
<reference evidence="1" key="1">
    <citation type="journal article" date="2012" name="Nature">
        <title>The oyster genome reveals stress adaptation and complexity of shell formation.</title>
        <authorList>
            <person name="Zhang G."/>
            <person name="Fang X."/>
            <person name="Guo X."/>
            <person name="Li L."/>
            <person name="Luo R."/>
            <person name="Xu F."/>
            <person name="Yang P."/>
            <person name="Zhang L."/>
            <person name="Wang X."/>
            <person name="Qi H."/>
            <person name="Xiong Z."/>
            <person name="Que H."/>
            <person name="Xie Y."/>
            <person name="Holland P.W."/>
            <person name="Paps J."/>
            <person name="Zhu Y."/>
            <person name="Wu F."/>
            <person name="Chen Y."/>
            <person name="Wang J."/>
            <person name="Peng C."/>
            <person name="Meng J."/>
            <person name="Yang L."/>
            <person name="Liu J."/>
            <person name="Wen B."/>
            <person name="Zhang N."/>
            <person name="Huang Z."/>
            <person name="Zhu Q."/>
            <person name="Feng Y."/>
            <person name="Mount A."/>
            <person name="Hedgecock D."/>
            <person name="Xu Z."/>
            <person name="Liu Y."/>
            <person name="Domazet-Loso T."/>
            <person name="Du Y."/>
            <person name="Sun X."/>
            <person name="Zhang S."/>
            <person name="Liu B."/>
            <person name="Cheng P."/>
            <person name="Jiang X."/>
            <person name="Li J."/>
            <person name="Fan D."/>
            <person name="Wang W."/>
            <person name="Fu W."/>
            <person name="Wang T."/>
            <person name="Wang B."/>
            <person name="Zhang J."/>
            <person name="Peng Z."/>
            <person name="Li Y."/>
            <person name="Li N."/>
            <person name="Wang J."/>
            <person name="Chen M."/>
            <person name="He Y."/>
            <person name="Tan F."/>
            <person name="Song X."/>
            <person name="Zheng Q."/>
            <person name="Huang R."/>
            <person name="Yang H."/>
            <person name="Du X."/>
            <person name="Chen L."/>
            <person name="Yang M."/>
            <person name="Gaffney P.M."/>
            <person name="Wang S."/>
            <person name="Luo L."/>
            <person name="She Z."/>
            <person name="Ming Y."/>
            <person name="Huang W."/>
            <person name="Zhang S."/>
            <person name="Huang B."/>
            <person name="Zhang Y."/>
            <person name="Qu T."/>
            <person name="Ni P."/>
            <person name="Miao G."/>
            <person name="Wang J."/>
            <person name="Wang Q."/>
            <person name="Steinberg C.E."/>
            <person name="Wang H."/>
            <person name="Li N."/>
            <person name="Qian L."/>
            <person name="Zhang G."/>
            <person name="Li Y."/>
            <person name="Yang H."/>
            <person name="Liu X."/>
            <person name="Wang J."/>
            <person name="Yin Y."/>
            <person name="Wang J."/>
        </authorList>
    </citation>
    <scope>NUCLEOTIDE SEQUENCE [LARGE SCALE GENOMIC DNA]</scope>
    <source>
        <strain evidence="1">05x7-T-G4-1.051#20</strain>
    </source>
</reference>
<name>K1QTC6_MAGGI</name>
<gene>
    <name evidence="1" type="ORF">CGI_10027111</name>
</gene>
<accession>K1QTC6</accession>
<dbReference type="EMBL" id="JH818091">
    <property type="protein sequence ID" value="EKC36918.1"/>
    <property type="molecule type" value="Genomic_DNA"/>
</dbReference>
<dbReference type="InParanoid" id="K1QTC6"/>
<evidence type="ECO:0000313" key="1">
    <source>
        <dbReference type="EMBL" id="EKC36918.1"/>
    </source>
</evidence>
<proteinExistence type="predicted"/>